<feature type="transmembrane region" description="Helical" evidence="6">
    <location>
        <begin position="383"/>
        <end position="404"/>
    </location>
</feature>
<feature type="transmembrane region" description="Helical" evidence="6">
    <location>
        <begin position="497"/>
        <end position="518"/>
    </location>
</feature>
<dbReference type="InterPro" id="IPR019108">
    <property type="entry name" value="Caa3_assmbl_CtaG-rel"/>
</dbReference>
<keyword evidence="2" id="KW-1003">Cell membrane</keyword>
<evidence type="ECO:0000256" key="5">
    <source>
        <dbReference type="ARBA" id="ARBA00023136"/>
    </source>
</evidence>
<feature type="transmembrane region" description="Helical" evidence="6">
    <location>
        <begin position="53"/>
        <end position="76"/>
    </location>
</feature>
<dbReference type="EMBL" id="FUKQ01000030">
    <property type="protein sequence ID" value="SJN31234.1"/>
    <property type="molecule type" value="Genomic_DNA"/>
</dbReference>
<dbReference type="Proteomes" id="UP000188342">
    <property type="component" value="Unassembled WGS sequence"/>
</dbReference>
<protein>
    <submittedName>
        <fullName evidence="7">Copper resistance protein CopD / Cytochrome c oxidase caa3-type, assembly factor CtaG-related protein</fullName>
    </submittedName>
</protein>
<reference evidence="7 8" key="1">
    <citation type="submission" date="2017-02" db="EMBL/GenBank/DDBJ databases">
        <authorList>
            <person name="Peterson S.W."/>
        </authorList>
    </citation>
    <scope>NUCLEOTIDE SEQUENCE [LARGE SCALE GENOMIC DNA]</scope>
    <source>
        <strain evidence="7 8">LSP_Lj1</strain>
    </source>
</reference>
<evidence type="ECO:0000256" key="1">
    <source>
        <dbReference type="ARBA" id="ARBA00004651"/>
    </source>
</evidence>
<dbReference type="AlphaFoldDB" id="A0A1R4JH23"/>
<gene>
    <name evidence="7" type="ORF">FM114_07450</name>
</gene>
<feature type="transmembrane region" description="Helical" evidence="6">
    <location>
        <begin position="187"/>
        <end position="207"/>
    </location>
</feature>
<accession>A0A1R4JH23</accession>
<evidence type="ECO:0000256" key="2">
    <source>
        <dbReference type="ARBA" id="ARBA00022475"/>
    </source>
</evidence>
<evidence type="ECO:0000256" key="3">
    <source>
        <dbReference type="ARBA" id="ARBA00022692"/>
    </source>
</evidence>
<keyword evidence="5 6" id="KW-0472">Membrane</keyword>
<keyword evidence="4 6" id="KW-1133">Transmembrane helix</keyword>
<feature type="transmembrane region" description="Helical" evidence="6">
    <location>
        <begin position="432"/>
        <end position="452"/>
    </location>
</feature>
<feature type="transmembrane region" description="Helical" evidence="6">
    <location>
        <begin position="546"/>
        <end position="568"/>
    </location>
</feature>
<dbReference type="Pfam" id="PF09678">
    <property type="entry name" value="Caa3_CtaG"/>
    <property type="match status" value="1"/>
</dbReference>
<dbReference type="GO" id="GO:0005886">
    <property type="term" value="C:plasma membrane"/>
    <property type="evidence" value="ECO:0007669"/>
    <property type="project" value="UniProtKB-SubCell"/>
</dbReference>
<feature type="transmembrane region" description="Helical" evidence="6">
    <location>
        <begin position="317"/>
        <end position="337"/>
    </location>
</feature>
<sequence>MVALLGDVIARFAGAATLGLLAAIVVFSPSRAGDTPRRPDERLRRWLARSAQVWFAASVLMTFANPSFVEGIAVAGSFRADAWWLFVTSTASGLAWVASSLAALAIVMLGWWGRGGTSFGLAWLAGAAATVFVAVTGGVSVGLDHDWATDAVGLATLASVTLCSGAVGALVAMAVDPDSRVAAIRRYHRSAPILVGVGAVGYGIGAWQQLAGVSPFATVFGLPVVGGFSLGALLVASWLWRQFAERTSDAASWRRSTSSVARDVVLLTLSLTSLTAATYLSPPRYLVPQSVQINYLGYEMNVPATLARLAGFGRPNLLWLLLAAAAIGLYLWGVVRVTRRGGRWPLSRLLFWLGGWGLTVYLSVSGLWMYSTAVFSWHMLVHMTVNMMVPVLCVLGAPLSLVYAASRARLPGEFVGVQELLGRLTQNRLVRVLLSPPLVWLNYVGSLFLVYFSPLFPWLMRYHWGHQMMLLHFVVAGYAFFALLVGPDRHPWQLPYIVRFALLLSIMPFHAIFAVGIMESRTILGEQFYRSIDVSWVGDLLHNQNIAGQVTWFTGEIPAFVAVIMLAAQWFRSDSSQAAAADLLADAGGSGDELAAYNDMLAELAGRDRG</sequence>
<feature type="transmembrane region" description="Helical" evidence="6">
    <location>
        <begin position="82"/>
        <end position="112"/>
    </location>
</feature>
<evidence type="ECO:0000256" key="6">
    <source>
        <dbReference type="SAM" id="Phobius"/>
    </source>
</evidence>
<feature type="transmembrane region" description="Helical" evidence="6">
    <location>
        <begin position="12"/>
        <end position="32"/>
    </location>
</feature>
<feature type="transmembrane region" description="Helical" evidence="6">
    <location>
        <begin position="219"/>
        <end position="240"/>
    </location>
</feature>
<evidence type="ECO:0000256" key="4">
    <source>
        <dbReference type="ARBA" id="ARBA00022989"/>
    </source>
</evidence>
<keyword evidence="3 6" id="KW-0812">Transmembrane</keyword>
<feature type="transmembrane region" description="Helical" evidence="6">
    <location>
        <begin position="464"/>
        <end position="485"/>
    </location>
</feature>
<evidence type="ECO:0000313" key="7">
    <source>
        <dbReference type="EMBL" id="SJN31234.1"/>
    </source>
</evidence>
<name>A0A1R4JH23_9ACTN</name>
<feature type="transmembrane region" description="Helical" evidence="6">
    <location>
        <begin position="349"/>
        <end position="371"/>
    </location>
</feature>
<comment type="subcellular location">
    <subcellularLocation>
        <location evidence="1">Cell membrane</location>
        <topology evidence="1">Multi-pass membrane protein</topology>
    </subcellularLocation>
</comment>
<dbReference type="STRING" id="1255658.FM114_07450"/>
<feature type="transmembrane region" description="Helical" evidence="6">
    <location>
        <begin position="119"/>
        <end position="139"/>
    </location>
</feature>
<proteinExistence type="predicted"/>
<feature type="transmembrane region" description="Helical" evidence="6">
    <location>
        <begin position="151"/>
        <end position="175"/>
    </location>
</feature>
<organism evidence="7 8">
    <name type="scientific">Luteococcus japonicus LSP_Lj1</name>
    <dbReference type="NCBI Taxonomy" id="1255658"/>
    <lineage>
        <taxon>Bacteria</taxon>
        <taxon>Bacillati</taxon>
        <taxon>Actinomycetota</taxon>
        <taxon>Actinomycetes</taxon>
        <taxon>Propionibacteriales</taxon>
        <taxon>Propionibacteriaceae</taxon>
        <taxon>Luteococcus</taxon>
    </lineage>
</organism>
<feature type="transmembrane region" description="Helical" evidence="6">
    <location>
        <begin position="260"/>
        <end position="280"/>
    </location>
</feature>
<keyword evidence="8" id="KW-1185">Reference proteome</keyword>
<evidence type="ECO:0000313" key="8">
    <source>
        <dbReference type="Proteomes" id="UP000188342"/>
    </source>
</evidence>